<dbReference type="OMA" id="CITKSLM"/>
<keyword evidence="1" id="KW-0677">Repeat</keyword>
<keyword evidence="4" id="KW-1185">Reference proteome</keyword>
<accession>A0A2K6KL93</accession>
<dbReference type="InterPro" id="IPR001478">
    <property type="entry name" value="PDZ"/>
</dbReference>
<dbReference type="SUPFAM" id="SSF50156">
    <property type="entry name" value="PDZ domain-like"/>
    <property type="match status" value="2"/>
</dbReference>
<dbReference type="InterPro" id="IPR036034">
    <property type="entry name" value="PDZ_sf"/>
</dbReference>
<dbReference type="PANTHER" id="PTHR12345">
    <property type="entry name" value="SYNTENIN RELATED"/>
    <property type="match status" value="1"/>
</dbReference>
<dbReference type="PROSITE" id="PS50106">
    <property type="entry name" value="PDZ"/>
    <property type="match status" value="1"/>
</dbReference>
<sequence>AWTNYLRVLNPAKMSLYPSLGNLKVDNVIQAQTAFSANPANPAILSEAAAPISQDGNLYPKLYPELSQYMGLKEIHANVAVVSGTSIQRQLVARPSGMICMVAPVTDNDAGIRRGEIKQGIREVILCTDQDGKIGLGLKSIDNDIFVQLVQANSPASLVGLRFGDQVLQINGENCFWRRDYHDMTIRDRPFERTITMHKDSTGHTPSQKKKKRKITSTVKNSSAARNGLLTEHNIYEINRQNVIGLKNSQTADILSTYETAVTTMIMPPFIFELFISTAPGHEHIIKRMAPSIMKSLMDHAIPEV</sequence>
<dbReference type="GO" id="GO:0005886">
    <property type="term" value="C:plasma membrane"/>
    <property type="evidence" value="ECO:0007669"/>
    <property type="project" value="TreeGrafter"/>
</dbReference>
<protein>
    <recommendedName>
        <fullName evidence="2">PDZ domain-containing protein</fullName>
    </recommendedName>
</protein>
<dbReference type="STRING" id="61621.ENSRBIP00000012040"/>
<dbReference type="Pfam" id="PF17820">
    <property type="entry name" value="PDZ_6"/>
    <property type="match status" value="1"/>
</dbReference>
<dbReference type="InterPro" id="IPR041489">
    <property type="entry name" value="PDZ_6"/>
</dbReference>
<proteinExistence type="predicted"/>
<dbReference type="Gene3D" id="2.30.42.10">
    <property type="match status" value="2"/>
</dbReference>
<dbReference type="Proteomes" id="UP000233180">
    <property type="component" value="Unassembled WGS sequence"/>
</dbReference>
<name>A0A2K6KL93_RHIBE</name>
<reference evidence="3" key="3">
    <citation type="submission" date="2025-09" db="UniProtKB">
        <authorList>
            <consortium name="Ensembl"/>
        </authorList>
    </citation>
    <scope>IDENTIFICATION</scope>
</reference>
<dbReference type="Ensembl" id="ENSRBIT00000035730.1">
    <property type="protein sequence ID" value="ENSRBIP00000012040.1"/>
    <property type="gene ID" value="ENSRBIG00000029932.1"/>
</dbReference>
<dbReference type="GeneTree" id="ENSGT00940000154502"/>
<dbReference type="GO" id="GO:0045545">
    <property type="term" value="F:syndecan binding"/>
    <property type="evidence" value="ECO:0007669"/>
    <property type="project" value="TreeGrafter"/>
</dbReference>
<organism evidence="3 4">
    <name type="scientific">Rhinopithecus bieti</name>
    <name type="common">Black snub-nosed monkey</name>
    <name type="synonym">Pygathrix bieti</name>
    <dbReference type="NCBI Taxonomy" id="61621"/>
    <lineage>
        <taxon>Eukaryota</taxon>
        <taxon>Metazoa</taxon>
        <taxon>Chordata</taxon>
        <taxon>Craniata</taxon>
        <taxon>Vertebrata</taxon>
        <taxon>Euteleostomi</taxon>
        <taxon>Mammalia</taxon>
        <taxon>Eutheria</taxon>
        <taxon>Euarchontoglires</taxon>
        <taxon>Primates</taxon>
        <taxon>Haplorrhini</taxon>
        <taxon>Catarrhini</taxon>
        <taxon>Cercopithecidae</taxon>
        <taxon>Colobinae</taxon>
        <taxon>Rhinopithecus</taxon>
    </lineage>
</organism>
<feature type="domain" description="PDZ" evidence="2">
    <location>
        <begin position="123"/>
        <end position="174"/>
    </location>
</feature>
<reference evidence="3" key="2">
    <citation type="submission" date="2025-08" db="UniProtKB">
        <authorList>
            <consortium name="Ensembl"/>
        </authorList>
    </citation>
    <scope>IDENTIFICATION</scope>
</reference>
<dbReference type="GO" id="GO:0030511">
    <property type="term" value="P:positive regulation of transforming growth factor beta receptor signaling pathway"/>
    <property type="evidence" value="ECO:0007669"/>
    <property type="project" value="TreeGrafter"/>
</dbReference>
<dbReference type="FunFam" id="2.30.42.10:FF:000043">
    <property type="entry name" value="Syntenin-1 isoform X1"/>
    <property type="match status" value="1"/>
</dbReference>
<reference evidence="3 4" key="1">
    <citation type="submission" date="2016-06" db="EMBL/GenBank/DDBJ databases">
        <title>Genome of Rhinopithecus bieti.</title>
        <authorList>
            <person name="Wu"/>
            <person name="C.-I. and Zhang"/>
            <person name="Y."/>
        </authorList>
    </citation>
    <scope>NUCLEOTIDE SEQUENCE</scope>
</reference>
<dbReference type="PANTHER" id="PTHR12345:SF22">
    <property type="entry name" value="PDZ DOMAIN-CONTAINING PROTEIN"/>
    <property type="match status" value="1"/>
</dbReference>
<dbReference type="AlphaFoldDB" id="A0A2K6KL93"/>
<dbReference type="GO" id="GO:0005737">
    <property type="term" value="C:cytoplasm"/>
    <property type="evidence" value="ECO:0007669"/>
    <property type="project" value="TreeGrafter"/>
</dbReference>
<dbReference type="InterPro" id="IPR051230">
    <property type="entry name" value="APP-Binding"/>
</dbReference>
<evidence type="ECO:0000256" key="1">
    <source>
        <dbReference type="ARBA" id="ARBA00022737"/>
    </source>
</evidence>
<evidence type="ECO:0000259" key="2">
    <source>
        <dbReference type="PROSITE" id="PS50106"/>
    </source>
</evidence>
<evidence type="ECO:0000313" key="3">
    <source>
        <dbReference type="Ensembl" id="ENSRBIP00000012040.1"/>
    </source>
</evidence>
<evidence type="ECO:0000313" key="4">
    <source>
        <dbReference type="Proteomes" id="UP000233180"/>
    </source>
</evidence>